<dbReference type="InterPro" id="IPR036603">
    <property type="entry name" value="RBP11-like"/>
</dbReference>
<dbReference type="Pfam" id="PF13656">
    <property type="entry name" value="RNA_pol_L_2"/>
    <property type="match status" value="1"/>
</dbReference>
<dbReference type="SUPFAM" id="SSF55257">
    <property type="entry name" value="RBP11-like subunits of RNA polymerase"/>
    <property type="match status" value="1"/>
</dbReference>
<dbReference type="CDD" id="cd07029">
    <property type="entry name" value="RNAP_I_III_AC19"/>
    <property type="match status" value="1"/>
</dbReference>
<evidence type="ECO:0000256" key="3">
    <source>
        <dbReference type="ARBA" id="ARBA00025751"/>
    </source>
</evidence>
<gene>
    <name evidence="5" type="ORF">X943_003983</name>
</gene>
<dbReference type="AlphaFoldDB" id="A0AAD9LF71"/>
<dbReference type="InterPro" id="IPR033898">
    <property type="entry name" value="RNAP_AC19"/>
</dbReference>
<evidence type="ECO:0000256" key="1">
    <source>
        <dbReference type="ARBA" id="ARBA00022478"/>
    </source>
</evidence>
<sequence>MEKVDTASPNITFNIENEDHTIGNTMRALLVERKDVVFAGYSVPHPMQPEVNIRIQTTGMFISHLVQMPLGAPAVKVFFEALDGLAEICDVLTDAFVAAGAESYDSQ</sequence>
<dbReference type="GO" id="GO:0006383">
    <property type="term" value="P:transcription by RNA polymerase III"/>
    <property type="evidence" value="ECO:0007669"/>
    <property type="project" value="TreeGrafter"/>
</dbReference>
<dbReference type="GO" id="GO:0005666">
    <property type="term" value="C:RNA polymerase III complex"/>
    <property type="evidence" value="ECO:0007669"/>
    <property type="project" value="TreeGrafter"/>
</dbReference>
<dbReference type="InterPro" id="IPR022905">
    <property type="entry name" value="Rpo11-like"/>
</dbReference>
<keyword evidence="6" id="KW-1185">Reference proteome</keyword>
<evidence type="ECO:0000313" key="5">
    <source>
        <dbReference type="EMBL" id="KAK1934086.1"/>
    </source>
</evidence>
<dbReference type="Proteomes" id="UP001195914">
    <property type="component" value="Unassembled WGS sequence"/>
</dbReference>
<feature type="domain" description="DNA-directed RNA polymerase RBP11-like dimerisation" evidence="4">
    <location>
        <begin position="11"/>
        <end position="94"/>
    </location>
</feature>
<proteinExistence type="inferred from homology"/>
<dbReference type="GO" id="GO:0003899">
    <property type="term" value="F:DNA-directed RNA polymerase activity"/>
    <property type="evidence" value="ECO:0007669"/>
    <property type="project" value="InterPro"/>
</dbReference>
<keyword evidence="2" id="KW-0804">Transcription</keyword>
<keyword evidence="1" id="KW-0240">DNA-directed RNA polymerase</keyword>
<comment type="caution">
    <text evidence="5">The sequence shown here is derived from an EMBL/GenBank/DDBJ whole genome shotgun (WGS) entry which is preliminary data.</text>
</comment>
<dbReference type="Gene3D" id="3.30.1360.10">
    <property type="entry name" value="RNA polymerase, RBP11-like subunit"/>
    <property type="match status" value="1"/>
</dbReference>
<protein>
    <submittedName>
        <fullName evidence="5">RNA polymerase small subunit protein</fullName>
    </submittedName>
</protein>
<reference evidence="5" key="1">
    <citation type="journal article" date="2014" name="Nucleic Acids Res.">
        <title>The evolutionary dynamics of variant antigen genes in Babesia reveal a history of genomic innovation underlying host-parasite interaction.</title>
        <authorList>
            <person name="Jackson A.P."/>
            <person name="Otto T.D."/>
            <person name="Darby A."/>
            <person name="Ramaprasad A."/>
            <person name="Xia D."/>
            <person name="Echaide I.E."/>
            <person name="Farber M."/>
            <person name="Gahlot S."/>
            <person name="Gamble J."/>
            <person name="Gupta D."/>
            <person name="Gupta Y."/>
            <person name="Jackson L."/>
            <person name="Malandrin L."/>
            <person name="Malas T.B."/>
            <person name="Moussa E."/>
            <person name="Nair M."/>
            <person name="Reid A.J."/>
            <person name="Sanders M."/>
            <person name="Sharma J."/>
            <person name="Tracey A."/>
            <person name="Quail M.A."/>
            <person name="Weir W."/>
            <person name="Wastling J.M."/>
            <person name="Hall N."/>
            <person name="Willadsen P."/>
            <person name="Lingelbach K."/>
            <person name="Shiels B."/>
            <person name="Tait A."/>
            <person name="Berriman M."/>
            <person name="Allred D.R."/>
            <person name="Pain A."/>
        </authorList>
    </citation>
    <scope>NUCLEOTIDE SEQUENCE</scope>
    <source>
        <strain evidence="5">1802A</strain>
    </source>
</reference>
<dbReference type="PANTHER" id="PTHR13946">
    <property type="entry name" value="DNA-DIRECTED RNA POLYMERASE I,II,III"/>
    <property type="match status" value="1"/>
</dbReference>
<dbReference type="GO" id="GO:0005736">
    <property type="term" value="C:RNA polymerase I complex"/>
    <property type="evidence" value="ECO:0007669"/>
    <property type="project" value="TreeGrafter"/>
</dbReference>
<organism evidence="5 6">
    <name type="scientific">Babesia divergens</name>
    <dbReference type="NCBI Taxonomy" id="32595"/>
    <lineage>
        <taxon>Eukaryota</taxon>
        <taxon>Sar</taxon>
        <taxon>Alveolata</taxon>
        <taxon>Apicomplexa</taxon>
        <taxon>Aconoidasida</taxon>
        <taxon>Piroplasmida</taxon>
        <taxon>Babesiidae</taxon>
        <taxon>Babesia</taxon>
    </lineage>
</organism>
<accession>A0AAD9LF71</accession>
<dbReference type="GO" id="GO:0046983">
    <property type="term" value="F:protein dimerization activity"/>
    <property type="evidence" value="ECO:0007669"/>
    <property type="project" value="InterPro"/>
</dbReference>
<dbReference type="PANTHER" id="PTHR13946:SF28">
    <property type="entry name" value="DNA-DIRECTED RNA POLYMERASES I AND III SUBUNIT RPAC2"/>
    <property type="match status" value="1"/>
</dbReference>
<comment type="similarity">
    <text evidence="3">Belongs to the archaeal Rpo11/eukaryotic RPB11/RPC19 RNA polymerase subunit family.</text>
</comment>
<evidence type="ECO:0000256" key="2">
    <source>
        <dbReference type="ARBA" id="ARBA00023163"/>
    </source>
</evidence>
<dbReference type="InterPro" id="IPR009025">
    <property type="entry name" value="RBP11-like_dimer"/>
</dbReference>
<dbReference type="EMBL" id="JAHBMH010000067">
    <property type="protein sequence ID" value="KAK1934086.1"/>
    <property type="molecule type" value="Genomic_DNA"/>
</dbReference>
<name>A0AAD9LF71_BABDI</name>
<evidence type="ECO:0000313" key="6">
    <source>
        <dbReference type="Proteomes" id="UP001195914"/>
    </source>
</evidence>
<dbReference type="HAMAP" id="MF_00261">
    <property type="entry name" value="RNApol_arch_Rpo11"/>
    <property type="match status" value="1"/>
</dbReference>
<reference evidence="5" key="2">
    <citation type="submission" date="2021-05" db="EMBL/GenBank/DDBJ databases">
        <authorList>
            <person name="Pain A."/>
        </authorList>
    </citation>
    <scope>NUCLEOTIDE SEQUENCE</scope>
    <source>
        <strain evidence="5">1802A</strain>
    </source>
</reference>
<dbReference type="GO" id="GO:0006362">
    <property type="term" value="P:transcription elongation by RNA polymerase I"/>
    <property type="evidence" value="ECO:0007669"/>
    <property type="project" value="TreeGrafter"/>
</dbReference>
<evidence type="ECO:0000259" key="4">
    <source>
        <dbReference type="Pfam" id="PF13656"/>
    </source>
</evidence>